<name>A0A0L0UZT8_9BASI</name>
<reference evidence="2" key="1">
    <citation type="submission" date="2014-03" db="EMBL/GenBank/DDBJ databases">
        <title>The Genome Sequence of Puccinia striiformis f. sp. tritici PST-78.</title>
        <authorList>
            <consortium name="The Broad Institute Genome Sequencing Platform"/>
            <person name="Cuomo C."/>
            <person name="Hulbert S."/>
            <person name="Chen X."/>
            <person name="Walker B."/>
            <person name="Young S.K."/>
            <person name="Zeng Q."/>
            <person name="Gargeya S."/>
            <person name="Fitzgerald M."/>
            <person name="Haas B."/>
            <person name="Abouelleil A."/>
            <person name="Alvarado L."/>
            <person name="Arachchi H.M."/>
            <person name="Berlin A.M."/>
            <person name="Chapman S.B."/>
            <person name="Goldberg J."/>
            <person name="Griggs A."/>
            <person name="Gujja S."/>
            <person name="Hansen M."/>
            <person name="Howarth C."/>
            <person name="Imamovic A."/>
            <person name="Larimer J."/>
            <person name="McCowan C."/>
            <person name="Montmayeur A."/>
            <person name="Murphy C."/>
            <person name="Neiman D."/>
            <person name="Pearson M."/>
            <person name="Priest M."/>
            <person name="Roberts A."/>
            <person name="Saif S."/>
            <person name="Shea T."/>
            <person name="Sisk P."/>
            <person name="Sykes S."/>
            <person name="Wortman J."/>
            <person name="Nusbaum C."/>
            <person name="Birren B."/>
        </authorList>
    </citation>
    <scope>NUCLEOTIDE SEQUENCE [LARGE SCALE GENOMIC DNA]</scope>
    <source>
        <strain evidence="2">race PST-78</strain>
    </source>
</reference>
<organism evidence="1 2">
    <name type="scientific">Puccinia striiformis f. sp. tritici PST-78</name>
    <dbReference type="NCBI Taxonomy" id="1165861"/>
    <lineage>
        <taxon>Eukaryota</taxon>
        <taxon>Fungi</taxon>
        <taxon>Dikarya</taxon>
        <taxon>Basidiomycota</taxon>
        <taxon>Pucciniomycotina</taxon>
        <taxon>Pucciniomycetes</taxon>
        <taxon>Pucciniales</taxon>
        <taxon>Pucciniaceae</taxon>
        <taxon>Puccinia</taxon>
    </lineage>
</organism>
<dbReference type="Proteomes" id="UP000054564">
    <property type="component" value="Unassembled WGS sequence"/>
</dbReference>
<evidence type="ECO:0000313" key="1">
    <source>
        <dbReference type="EMBL" id="KNE92446.1"/>
    </source>
</evidence>
<dbReference type="EMBL" id="AJIL01000164">
    <property type="protein sequence ID" value="KNE92446.1"/>
    <property type="molecule type" value="Genomic_DNA"/>
</dbReference>
<proteinExistence type="predicted"/>
<comment type="caution">
    <text evidence="1">The sequence shown here is derived from an EMBL/GenBank/DDBJ whole genome shotgun (WGS) entry which is preliminary data.</text>
</comment>
<protein>
    <submittedName>
        <fullName evidence="1">Uncharacterized protein</fullName>
    </submittedName>
</protein>
<accession>A0A0L0UZT8</accession>
<gene>
    <name evidence="1" type="ORF">PSTG_14167</name>
</gene>
<dbReference type="AlphaFoldDB" id="A0A0L0UZT8"/>
<evidence type="ECO:0000313" key="2">
    <source>
        <dbReference type="Proteomes" id="UP000054564"/>
    </source>
</evidence>
<sequence length="214" mass="24762">MTAFHTQVFNSGRSAVSQSSPSIVVRRHESHRQPWFLSCLQLKPVSCPIFQPLSRCNQPIEIQTYKFYAPASLSAPAIKSGQSEQRSLWTSRWKRDRKRVIDVDHERQQRTPTKLINPIAAASSVPARLPESDDINHDTCSDMIKALDLHPIVCSERSIDCHHSCYRLHRSVQPWILQTSKKKQHQIQVDETDYILKDPFPFYSYSRIAYEESD</sequence>
<keyword evidence="2" id="KW-1185">Reference proteome</keyword>